<comment type="caution">
    <text evidence="11">The sequence shown here is derived from an EMBL/GenBank/DDBJ whole genome shotgun (WGS) entry which is preliminary data.</text>
</comment>
<dbReference type="InterPro" id="IPR052038">
    <property type="entry name" value="Type-VII_TA_antitoxin"/>
</dbReference>
<keyword evidence="6" id="KW-0547">Nucleotide-binding</keyword>
<evidence type="ECO:0000256" key="8">
    <source>
        <dbReference type="ARBA" id="ARBA00022842"/>
    </source>
</evidence>
<evidence type="ECO:0000256" key="1">
    <source>
        <dbReference type="ARBA" id="ARBA00001946"/>
    </source>
</evidence>
<dbReference type="EMBL" id="RSED01000010">
    <property type="protein sequence ID" value="RRS03744.1"/>
    <property type="molecule type" value="Genomic_DNA"/>
</dbReference>
<keyword evidence="5" id="KW-0479">Metal-binding</keyword>
<accession>A0A3R8S286</accession>
<dbReference type="Gene3D" id="3.30.460.10">
    <property type="entry name" value="Beta Polymerase, domain 2"/>
    <property type="match status" value="1"/>
</dbReference>
<evidence type="ECO:0000313" key="12">
    <source>
        <dbReference type="Proteomes" id="UP000269265"/>
    </source>
</evidence>
<dbReference type="GO" id="GO:0005524">
    <property type="term" value="F:ATP binding"/>
    <property type="evidence" value="ECO:0007669"/>
    <property type="project" value="UniProtKB-KW"/>
</dbReference>
<comment type="similarity">
    <text evidence="9">Belongs to the MntA antitoxin family.</text>
</comment>
<sequence>MAIQAFILEQREALAELCRRAHARRLDVFGSAVRDDFSEASSDLDFLVELEAAQPADYAEHYFVLKEGLEQLFHRPVDLLTQAALKNPYLRSQVEAERKTVYVA</sequence>
<protein>
    <recommendedName>
        <fullName evidence="10">Polymerase nucleotidyl transferase domain-containing protein</fullName>
    </recommendedName>
</protein>
<dbReference type="PANTHER" id="PTHR33571:SF12">
    <property type="entry name" value="BSL3053 PROTEIN"/>
    <property type="match status" value="1"/>
</dbReference>
<keyword evidence="7" id="KW-0067">ATP-binding</keyword>
<evidence type="ECO:0000256" key="7">
    <source>
        <dbReference type="ARBA" id="ARBA00022840"/>
    </source>
</evidence>
<evidence type="ECO:0000256" key="6">
    <source>
        <dbReference type="ARBA" id="ARBA00022741"/>
    </source>
</evidence>
<reference evidence="11 12" key="1">
    <citation type="submission" date="2018-12" db="EMBL/GenBank/DDBJ databases">
        <title>The whole draft genome of Aquabacterium sp. SJQ9.</title>
        <authorList>
            <person name="Sun L."/>
            <person name="Gao X."/>
            <person name="Chen W."/>
            <person name="Huang K."/>
        </authorList>
    </citation>
    <scope>NUCLEOTIDE SEQUENCE [LARGE SCALE GENOMIC DNA]</scope>
    <source>
        <strain evidence="11 12">SJQ9</strain>
    </source>
</reference>
<dbReference type="InterPro" id="IPR002934">
    <property type="entry name" value="Polymerase_NTP_transf_dom"/>
</dbReference>
<dbReference type="PANTHER" id="PTHR33571">
    <property type="entry name" value="SSL8005 PROTEIN"/>
    <property type="match status" value="1"/>
</dbReference>
<dbReference type="GO" id="GO:0046872">
    <property type="term" value="F:metal ion binding"/>
    <property type="evidence" value="ECO:0007669"/>
    <property type="project" value="UniProtKB-KW"/>
</dbReference>
<evidence type="ECO:0000256" key="5">
    <source>
        <dbReference type="ARBA" id="ARBA00022723"/>
    </source>
</evidence>
<comment type="cofactor">
    <cofactor evidence="1">
        <name>Mg(2+)</name>
        <dbReference type="ChEBI" id="CHEBI:18420"/>
    </cofactor>
</comment>
<dbReference type="AlphaFoldDB" id="A0A3R8S286"/>
<keyword evidence="12" id="KW-1185">Reference proteome</keyword>
<keyword evidence="8" id="KW-0460">Magnesium</keyword>
<feature type="domain" description="Polymerase nucleotidyl transferase" evidence="10">
    <location>
        <begin position="12"/>
        <end position="99"/>
    </location>
</feature>
<dbReference type="Pfam" id="PF01909">
    <property type="entry name" value="NTP_transf_2"/>
    <property type="match status" value="1"/>
</dbReference>
<dbReference type="OrthoDB" id="561385at2"/>
<dbReference type="SUPFAM" id="SSF81301">
    <property type="entry name" value="Nucleotidyltransferase"/>
    <property type="match status" value="1"/>
</dbReference>
<dbReference type="Proteomes" id="UP000269265">
    <property type="component" value="Unassembled WGS sequence"/>
</dbReference>
<keyword evidence="2" id="KW-1277">Toxin-antitoxin system</keyword>
<dbReference type="GO" id="GO:0016779">
    <property type="term" value="F:nucleotidyltransferase activity"/>
    <property type="evidence" value="ECO:0007669"/>
    <property type="project" value="UniProtKB-KW"/>
</dbReference>
<organism evidence="11 12">
    <name type="scientific">Aquabacterium soli</name>
    <dbReference type="NCBI Taxonomy" id="2493092"/>
    <lineage>
        <taxon>Bacteria</taxon>
        <taxon>Pseudomonadati</taxon>
        <taxon>Pseudomonadota</taxon>
        <taxon>Betaproteobacteria</taxon>
        <taxon>Burkholderiales</taxon>
        <taxon>Aquabacterium</taxon>
    </lineage>
</organism>
<evidence type="ECO:0000256" key="4">
    <source>
        <dbReference type="ARBA" id="ARBA00022695"/>
    </source>
</evidence>
<dbReference type="InterPro" id="IPR043519">
    <property type="entry name" value="NT_sf"/>
</dbReference>
<gene>
    <name evidence="11" type="ORF">EIP75_14260</name>
</gene>
<keyword evidence="3" id="KW-0808">Transferase</keyword>
<keyword evidence="4" id="KW-0548">Nucleotidyltransferase</keyword>
<dbReference type="RefSeq" id="WP_125243949.1">
    <property type="nucleotide sequence ID" value="NZ_RSED01000010.1"/>
</dbReference>
<proteinExistence type="inferred from homology"/>
<evidence type="ECO:0000259" key="10">
    <source>
        <dbReference type="Pfam" id="PF01909"/>
    </source>
</evidence>
<evidence type="ECO:0000256" key="3">
    <source>
        <dbReference type="ARBA" id="ARBA00022679"/>
    </source>
</evidence>
<name>A0A3R8S286_9BURK</name>
<evidence type="ECO:0000313" key="11">
    <source>
        <dbReference type="EMBL" id="RRS03744.1"/>
    </source>
</evidence>
<evidence type="ECO:0000256" key="2">
    <source>
        <dbReference type="ARBA" id="ARBA00022649"/>
    </source>
</evidence>
<evidence type="ECO:0000256" key="9">
    <source>
        <dbReference type="ARBA" id="ARBA00038276"/>
    </source>
</evidence>
<dbReference type="CDD" id="cd05403">
    <property type="entry name" value="NT_KNTase_like"/>
    <property type="match status" value="1"/>
</dbReference>